<proteinExistence type="predicted"/>
<protein>
    <submittedName>
        <fullName evidence="3">Polysaccharide deacetylase</fullName>
    </submittedName>
</protein>
<sequence>MVHCLDGSRSCSQAAAAIVAAARAAAGGWRRSRVMQAVLVLALTLATLCSVYGRRATAPSALAPPGGLPPARTPLFMLLTHDDGVSKLSALQLRSVTDGRQTRNGCKVVATLFAKTGNTNCDALVDLHRHGYEIADHTVNHKRLSGERRAFIESEVVDARRQLAACGVPEGAIVGFRAPFLEVTPLLRRVLSDQGFLYDSSLVEDTLGSSASRGFANRLWPFDMGAGIRTNCSDWDGPYGTHRQSCKRHERWPGLWQVPIWRMGQAGGPFHMDPGFNYSCMCNAGKPSPYEVLKRHFDAAYAGNRAPMPVYVHPFWLRAGDNVKELRRFVDYALGKPDVYFVSMRQLVAWLQNPVPADRLTPKALGCGNPGGAGPKPRRARRRKRESSD</sequence>
<reference evidence="3 4" key="1">
    <citation type="journal article" date="2018" name="Plant J.">
        <title>Genome sequences of Chlorella sorokiniana UTEX 1602 and Micractinium conductrix SAG 241.80: implications to maltose excretion by a green alga.</title>
        <authorList>
            <person name="Arriola M.B."/>
            <person name="Velmurugan N."/>
            <person name="Zhang Y."/>
            <person name="Plunkett M.H."/>
            <person name="Hondzo H."/>
            <person name="Barney B.M."/>
        </authorList>
    </citation>
    <scope>NUCLEOTIDE SEQUENCE [LARGE SCALE GENOMIC DNA]</scope>
    <source>
        <strain evidence="3 4">SAG 241.80</strain>
    </source>
</reference>
<dbReference type="SUPFAM" id="SSF88713">
    <property type="entry name" value="Glycoside hydrolase/deacetylase"/>
    <property type="match status" value="1"/>
</dbReference>
<comment type="caution">
    <text evidence="3">The sequence shown here is derived from an EMBL/GenBank/DDBJ whole genome shotgun (WGS) entry which is preliminary data.</text>
</comment>
<dbReference type="InterPro" id="IPR002509">
    <property type="entry name" value="NODB_dom"/>
</dbReference>
<dbReference type="OrthoDB" id="504708at2759"/>
<evidence type="ECO:0000313" key="4">
    <source>
        <dbReference type="Proteomes" id="UP000239649"/>
    </source>
</evidence>
<keyword evidence="4" id="KW-1185">Reference proteome</keyword>
<dbReference type="Pfam" id="PF01522">
    <property type="entry name" value="Polysacc_deac_1"/>
    <property type="match status" value="1"/>
</dbReference>
<dbReference type="InterPro" id="IPR011330">
    <property type="entry name" value="Glyco_hydro/deAcase_b/a-brl"/>
</dbReference>
<dbReference type="CDD" id="cd10919">
    <property type="entry name" value="CE4_CDA_like"/>
    <property type="match status" value="1"/>
</dbReference>
<dbReference type="Gene3D" id="3.20.20.370">
    <property type="entry name" value="Glycoside hydrolase/deacetylase"/>
    <property type="match status" value="1"/>
</dbReference>
<dbReference type="GO" id="GO:0016810">
    <property type="term" value="F:hydrolase activity, acting on carbon-nitrogen (but not peptide) bonds"/>
    <property type="evidence" value="ECO:0007669"/>
    <property type="project" value="InterPro"/>
</dbReference>
<dbReference type="GO" id="GO:0005975">
    <property type="term" value="P:carbohydrate metabolic process"/>
    <property type="evidence" value="ECO:0007669"/>
    <property type="project" value="InterPro"/>
</dbReference>
<feature type="domain" description="NodB homology" evidence="2">
    <location>
        <begin position="103"/>
        <end position="196"/>
    </location>
</feature>
<name>A0A2P6VBL7_9CHLO</name>
<dbReference type="EMBL" id="LHPF02000014">
    <property type="protein sequence ID" value="PSC71479.1"/>
    <property type="molecule type" value="Genomic_DNA"/>
</dbReference>
<dbReference type="Proteomes" id="UP000239649">
    <property type="component" value="Unassembled WGS sequence"/>
</dbReference>
<gene>
    <name evidence="3" type="ORF">C2E20_5180</name>
</gene>
<accession>A0A2P6VBL7</accession>
<dbReference type="PANTHER" id="PTHR45985:SF3">
    <property type="entry name" value="CHITIN DEACETYLASE-LIKE 4"/>
    <property type="match status" value="1"/>
</dbReference>
<feature type="compositionally biased region" description="Basic residues" evidence="1">
    <location>
        <begin position="376"/>
        <end position="389"/>
    </location>
</feature>
<evidence type="ECO:0000259" key="2">
    <source>
        <dbReference type="Pfam" id="PF01522"/>
    </source>
</evidence>
<dbReference type="STRING" id="554055.A0A2P6VBL7"/>
<dbReference type="AlphaFoldDB" id="A0A2P6VBL7"/>
<evidence type="ECO:0000313" key="3">
    <source>
        <dbReference type="EMBL" id="PSC71479.1"/>
    </source>
</evidence>
<dbReference type="PANTHER" id="PTHR45985">
    <property type="match status" value="1"/>
</dbReference>
<organism evidence="3 4">
    <name type="scientific">Micractinium conductrix</name>
    <dbReference type="NCBI Taxonomy" id="554055"/>
    <lineage>
        <taxon>Eukaryota</taxon>
        <taxon>Viridiplantae</taxon>
        <taxon>Chlorophyta</taxon>
        <taxon>core chlorophytes</taxon>
        <taxon>Trebouxiophyceae</taxon>
        <taxon>Chlorellales</taxon>
        <taxon>Chlorellaceae</taxon>
        <taxon>Chlorella clade</taxon>
        <taxon>Micractinium</taxon>
    </lineage>
</organism>
<evidence type="ECO:0000256" key="1">
    <source>
        <dbReference type="SAM" id="MobiDB-lite"/>
    </source>
</evidence>
<dbReference type="InterPro" id="IPR052740">
    <property type="entry name" value="CE4"/>
</dbReference>
<feature type="region of interest" description="Disordered" evidence="1">
    <location>
        <begin position="361"/>
        <end position="389"/>
    </location>
</feature>